<dbReference type="Proteomes" id="UP000594263">
    <property type="component" value="Unplaced"/>
</dbReference>
<evidence type="ECO:0000313" key="3">
    <source>
        <dbReference type="Proteomes" id="UP000594263"/>
    </source>
</evidence>
<feature type="compositionally biased region" description="Basic and acidic residues" evidence="1">
    <location>
        <begin position="10"/>
        <end position="26"/>
    </location>
</feature>
<evidence type="ECO:0000313" key="2">
    <source>
        <dbReference type="EnsemblPlants" id="Kaladp0515s0133.1.v1.1.CDS.1"/>
    </source>
</evidence>
<name>A0A7N0VC12_KALFE</name>
<dbReference type="AlphaFoldDB" id="A0A7N0VC12"/>
<sequence>MSSGDPNDTAARREESVRLRVRSSREIDDDDASLPAGDDESDDANNRQQPPRADSRCFEIPISSLPPPEASSSGAISVSGPDPAEATHPPQLDHGTPITSAATTTRSATEEAADRSSPHRVLGQVVVESDDGFRTPTGTIPLTTECPPAPRKPKSRRRSASALLLQDEIESRRYDLAVEVDAWLEILEEEDRKKRKMARRRAGKSVDV</sequence>
<proteinExistence type="predicted"/>
<feature type="compositionally biased region" description="Acidic residues" evidence="1">
    <location>
        <begin position="27"/>
        <end position="43"/>
    </location>
</feature>
<protein>
    <submittedName>
        <fullName evidence="2">Uncharacterized protein</fullName>
    </submittedName>
</protein>
<feature type="region of interest" description="Disordered" evidence="1">
    <location>
        <begin position="1"/>
        <end position="160"/>
    </location>
</feature>
<dbReference type="EnsemblPlants" id="Kaladp0515s0133.1.v1.1">
    <property type="protein sequence ID" value="Kaladp0515s0133.1.v1.1.CDS.1"/>
    <property type="gene ID" value="Kaladp0515s0133.v1.1"/>
</dbReference>
<keyword evidence="3" id="KW-1185">Reference proteome</keyword>
<reference evidence="2" key="1">
    <citation type="submission" date="2021-01" db="UniProtKB">
        <authorList>
            <consortium name="EnsemblPlants"/>
        </authorList>
    </citation>
    <scope>IDENTIFICATION</scope>
</reference>
<dbReference type="Gramene" id="Kaladp0515s0133.1.v1.1">
    <property type="protein sequence ID" value="Kaladp0515s0133.1.v1.1.CDS.1"/>
    <property type="gene ID" value="Kaladp0515s0133.v1.1"/>
</dbReference>
<feature type="compositionally biased region" description="Basic and acidic residues" evidence="1">
    <location>
        <begin position="108"/>
        <end position="117"/>
    </location>
</feature>
<evidence type="ECO:0000256" key="1">
    <source>
        <dbReference type="SAM" id="MobiDB-lite"/>
    </source>
</evidence>
<accession>A0A7N0VC12</accession>
<organism evidence="2 3">
    <name type="scientific">Kalanchoe fedtschenkoi</name>
    <name type="common">Lavender scallops</name>
    <name type="synonym">South American air plant</name>
    <dbReference type="NCBI Taxonomy" id="63787"/>
    <lineage>
        <taxon>Eukaryota</taxon>
        <taxon>Viridiplantae</taxon>
        <taxon>Streptophyta</taxon>
        <taxon>Embryophyta</taxon>
        <taxon>Tracheophyta</taxon>
        <taxon>Spermatophyta</taxon>
        <taxon>Magnoliopsida</taxon>
        <taxon>eudicotyledons</taxon>
        <taxon>Gunneridae</taxon>
        <taxon>Pentapetalae</taxon>
        <taxon>Saxifragales</taxon>
        <taxon>Crassulaceae</taxon>
        <taxon>Kalanchoe</taxon>
    </lineage>
</organism>